<dbReference type="Proteomes" id="UP000015559">
    <property type="component" value="Chromosome"/>
</dbReference>
<dbReference type="OrthoDB" id="9181667at2"/>
<sequence length="115" mass="12365">MKFHDLAIGQRFDLDGVVYVKTSPVLAGKADGGGTKFMPRYVMVKLLDGAAPPATVEQEKMLRADVVLAAFETYHSACREALGKLAGDIPVDGLQDITNVLEGERQSFLDAVLKG</sequence>
<name>S6A9I5_SULDS</name>
<organism evidence="1 2">
    <name type="scientific">Sulfuricella denitrificans (strain DSM 22764 / NBRC 105220 / skB26)</name>
    <dbReference type="NCBI Taxonomy" id="1163617"/>
    <lineage>
        <taxon>Bacteria</taxon>
        <taxon>Pseudomonadati</taxon>
        <taxon>Pseudomonadota</taxon>
        <taxon>Betaproteobacteria</taxon>
        <taxon>Nitrosomonadales</taxon>
        <taxon>Sulfuricellaceae</taxon>
        <taxon>Sulfuricella</taxon>
    </lineage>
</organism>
<dbReference type="RefSeq" id="WP_009206885.1">
    <property type="nucleotide sequence ID" value="NC_022357.1"/>
</dbReference>
<dbReference type="STRING" id="1163617.SCD_n00321"/>
<evidence type="ECO:0000313" key="1">
    <source>
        <dbReference type="EMBL" id="BAN34170.1"/>
    </source>
</evidence>
<accession>S6A9I5</accession>
<keyword evidence="2" id="KW-1185">Reference proteome</keyword>
<gene>
    <name evidence="1" type="ORF">SCD_n00321</name>
</gene>
<reference evidence="1 2" key="1">
    <citation type="journal article" date="2012" name="Appl. Environ. Microbiol.">
        <title>Draft genome sequence of a psychrotolerant sulfur-oxidizing bacterium, Sulfuricella denitrificans skB26, and proteomic insights into cold adaptation.</title>
        <authorList>
            <person name="Watanabe T."/>
            <person name="Kojima H."/>
            <person name="Fukui M."/>
        </authorList>
    </citation>
    <scope>NUCLEOTIDE SEQUENCE [LARGE SCALE GENOMIC DNA]</scope>
    <source>
        <strain evidence="2">skB26</strain>
    </source>
</reference>
<evidence type="ECO:0000313" key="2">
    <source>
        <dbReference type="Proteomes" id="UP000015559"/>
    </source>
</evidence>
<dbReference type="eggNOG" id="ENOG5033C0E">
    <property type="taxonomic scope" value="Bacteria"/>
</dbReference>
<protein>
    <submittedName>
        <fullName evidence="1">Uncharacterized protein</fullName>
    </submittedName>
</protein>
<dbReference type="EMBL" id="AP013066">
    <property type="protein sequence ID" value="BAN34170.1"/>
    <property type="molecule type" value="Genomic_DNA"/>
</dbReference>
<dbReference type="HOGENOM" id="CLU_2107726_0_0_4"/>
<dbReference type="KEGG" id="sdr:SCD_n00321"/>
<dbReference type="AlphaFoldDB" id="S6A9I5"/>
<proteinExistence type="predicted"/>